<dbReference type="InterPro" id="IPR011057">
    <property type="entry name" value="Mss4-like_sf"/>
</dbReference>
<feature type="domain" description="CENP-V/GFA" evidence="6">
    <location>
        <begin position="7"/>
        <end position="110"/>
    </location>
</feature>
<dbReference type="EMBL" id="CP062222">
    <property type="protein sequence ID" value="QTC90611.1"/>
    <property type="molecule type" value="Genomic_DNA"/>
</dbReference>
<dbReference type="PANTHER" id="PTHR33337">
    <property type="entry name" value="GFA DOMAIN-CONTAINING PROTEIN"/>
    <property type="match status" value="1"/>
</dbReference>
<keyword evidence="2" id="KW-0479">Metal-binding</keyword>
<proteinExistence type="inferred from homology"/>
<evidence type="ECO:0000256" key="1">
    <source>
        <dbReference type="ARBA" id="ARBA00005495"/>
    </source>
</evidence>
<dbReference type="Gene3D" id="3.90.1590.10">
    <property type="entry name" value="glutathione-dependent formaldehyde- activating enzyme (gfa)"/>
    <property type="match status" value="1"/>
</dbReference>
<evidence type="ECO:0000256" key="2">
    <source>
        <dbReference type="ARBA" id="ARBA00022723"/>
    </source>
</evidence>
<dbReference type="GO" id="GO:0046872">
    <property type="term" value="F:metal ion binding"/>
    <property type="evidence" value="ECO:0007669"/>
    <property type="project" value="UniProtKB-KW"/>
</dbReference>
<name>A0A975GUT3_9CAUL</name>
<gene>
    <name evidence="7" type="ORF">IFJ75_15340</name>
</gene>
<feature type="region of interest" description="Disordered" evidence="5">
    <location>
        <begin position="150"/>
        <end position="175"/>
    </location>
</feature>
<evidence type="ECO:0000313" key="7">
    <source>
        <dbReference type="EMBL" id="QTC90611.1"/>
    </source>
</evidence>
<dbReference type="KEGG" id="bgoe:IFJ75_15340"/>
<keyword evidence="8" id="KW-1185">Reference proteome</keyword>
<evidence type="ECO:0000313" key="8">
    <source>
        <dbReference type="Proteomes" id="UP000663918"/>
    </source>
</evidence>
<keyword evidence="3" id="KW-0862">Zinc</keyword>
<accession>A0A975GUT3</accession>
<evidence type="ECO:0000256" key="5">
    <source>
        <dbReference type="SAM" id="MobiDB-lite"/>
    </source>
</evidence>
<dbReference type="PANTHER" id="PTHR33337:SF40">
    <property type="entry name" value="CENP-V_GFA DOMAIN-CONTAINING PROTEIN-RELATED"/>
    <property type="match status" value="1"/>
</dbReference>
<organism evidence="7 8">
    <name type="scientific">Brevundimonas goettingensis</name>
    <dbReference type="NCBI Taxonomy" id="2774190"/>
    <lineage>
        <taxon>Bacteria</taxon>
        <taxon>Pseudomonadati</taxon>
        <taxon>Pseudomonadota</taxon>
        <taxon>Alphaproteobacteria</taxon>
        <taxon>Caulobacterales</taxon>
        <taxon>Caulobacteraceae</taxon>
        <taxon>Brevundimonas</taxon>
    </lineage>
</organism>
<protein>
    <submittedName>
        <fullName evidence="7">GFA family protein</fullName>
    </submittedName>
</protein>
<comment type="similarity">
    <text evidence="1">Belongs to the Gfa family.</text>
</comment>
<sequence length="175" mass="17673">MTHPVKHTGGCLCGALRYEAEGEPLYAGYCFCTDCRKASGSGFIPFLGLAAAGVRLIGPVQSHTSTGAHGGPATRNMCPTCGGLVFGGEVGVSDSYTFYAGSLDDSSSFKPTVAIFNARRPAWVPCPGAGGASGQSVPGRGVMMSSPSRLRWGGGAAPLGDVTEGAPTSASRPRG</sequence>
<evidence type="ECO:0000256" key="3">
    <source>
        <dbReference type="ARBA" id="ARBA00022833"/>
    </source>
</evidence>
<dbReference type="Proteomes" id="UP000663918">
    <property type="component" value="Chromosome"/>
</dbReference>
<dbReference type="RefSeq" id="WP_207869148.1">
    <property type="nucleotide sequence ID" value="NZ_CP062222.1"/>
</dbReference>
<dbReference type="InterPro" id="IPR006913">
    <property type="entry name" value="CENP-V/GFA"/>
</dbReference>
<keyword evidence="4" id="KW-0456">Lyase</keyword>
<evidence type="ECO:0000259" key="6">
    <source>
        <dbReference type="PROSITE" id="PS51891"/>
    </source>
</evidence>
<dbReference type="Pfam" id="PF04828">
    <property type="entry name" value="GFA"/>
    <property type="match status" value="1"/>
</dbReference>
<feature type="compositionally biased region" description="Polar residues" evidence="5">
    <location>
        <begin position="166"/>
        <end position="175"/>
    </location>
</feature>
<dbReference type="AlphaFoldDB" id="A0A975GUT3"/>
<dbReference type="GO" id="GO:0016846">
    <property type="term" value="F:carbon-sulfur lyase activity"/>
    <property type="evidence" value="ECO:0007669"/>
    <property type="project" value="InterPro"/>
</dbReference>
<dbReference type="PROSITE" id="PS51891">
    <property type="entry name" value="CENP_V_GFA"/>
    <property type="match status" value="1"/>
</dbReference>
<dbReference type="SUPFAM" id="SSF51316">
    <property type="entry name" value="Mss4-like"/>
    <property type="match status" value="1"/>
</dbReference>
<reference evidence="7" key="1">
    <citation type="submission" date="2020-09" db="EMBL/GenBank/DDBJ databases">
        <title>Brevundimonas sp. LVF2 isolated from a puddle in Goettingen, Germany.</title>
        <authorList>
            <person name="Friedrich I."/>
            <person name="Klassen A."/>
            <person name="Hannes N."/>
            <person name="Schneider D."/>
            <person name="Hertel R."/>
            <person name="Daniel R."/>
        </authorList>
    </citation>
    <scope>NUCLEOTIDE SEQUENCE</scope>
    <source>
        <strain evidence="7">LVF2</strain>
    </source>
</reference>
<evidence type="ECO:0000256" key="4">
    <source>
        <dbReference type="ARBA" id="ARBA00023239"/>
    </source>
</evidence>